<keyword evidence="3" id="KW-1185">Reference proteome</keyword>
<evidence type="ECO:0000313" key="2">
    <source>
        <dbReference type="EMBL" id="MCZ9290008.1"/>
    </source>
</evidence>
<evidence type="ECO:0000259" key="1">
    <source>
        <dbReference type="Pfam" id="PF18726"/>
    </source>
</evidence>
<protein>
    <submittedName>
        <fullName evidence="2">SAV_6107 family HEPN domain-containing protein</fullName>
    </submittedName>
</protein>
<feature type="domain" description="SAV-6107-like HEPN" evidence="1">
    <location>
        <begin position="47"/>
        <end position="128"/>
    </location>
</feature>
<dbReference type="RefSeq" id="WP_269944636.1">
    <property type="nucleotide sequence ID" value="NZ_JAKMUT010000006.1"/>
</dbReference>
<name>A0A9X3LNQ9_9CORY</name>
<sequence>MNENMLAQPKQLGARARYSLSRGARGFLDEAERQLELSRSELREPEAIVYAYRAALRAAGALIEWEMATRKRRPSGSAWAKLRVLRPDLEGWAETFEVHARVASRAGLGLNRGLPENARGAIYRDACDLVDFARGAVNYLPEVA</sequence>
<accession>A0A9X3LNQ9</accession>
<evidence type="ECO:0000313" key="3">
    <source>
        <dbReference type="Proteomes" id="UP001146469"/>
    </source>
</evidence>
<gene>
    <name evidence="2" type="ORF">L8V00_07305</name>
</gene>
<dbReference type="EMBL" id="JAKMUT010000006">
    <property type="protein sequence ID" value="MCZ9290008.1"/>
    <property type="molecule type" value="Genomic_DNA"/>
</dbReference>
<reference evidence="2" key="1">
    <citation type="submission" date="2022-02" db="EMBL/GenBank/DDBJ databases">
        <title>Corynebacterium sp. from urogenital microbiome.</title>
        <authorList>
            <person name="Cappelli E.A."/>
            <person name="Ribeiro T.G."/>
            <person name="Peixe L."/>
        </authorList>
    </citation>
    <scope>NUCLEOTIDE SEQUENCE</scope>
    <source>
        <strain evidence="2">C8Ua_174</strain>
    </source>
</reference>
<dbReference type="Pfam" id="PF18726">
    <property type="entry name" value="HEPN_SAV_6107"/>
    <property type="match status" value="1"/>
</dbReference>
<comment type="caution">
    <text evidence="2">The sequence shown here is derived from an EMBL/GenBank/DDBJ whole genome shotgun (WGS) entry which is preliminary data.</text>
</comment>
<dbReference type="InterPro" id="IPR040891">
    <property type="entry name" value="HEPN_SAV_6107"/>
</dbReference>
<dbReference type="Proteomes" id="UP001146469">
    <property type="component" value="Unassembled WGS sequence"/>
</dbReference>
<proteinExistence type="predicted"/>
<organism evidence="2 3">
    <name type="scientific">Corynebacterium evansiae</name>
    <dbReference type="NCBI Taxonomy" id="2913499"/>
    <lineage>
        <taxon>Bacteria</taxon>
        <taxon>Bacillati</taxon>
        <taxon>Actinomycetota</taxon>
        <taxon>Actinomycetes</taxon>
        <taxon>Mycobacteriales</taxon>
        <taxon>Corynebacteriaceae</taxon>
        <taxon>Corynebacterium</taxon>
    </lineage>
</organism>
<dbReference type="AlphaFoldDB" id="A0A9X3LNQ9"/>